<gene>
    <name evidence="7" type="ORF">DSTB1V02_LOCUS10814</name>
</gene>
<name>A0A7R9ABR0_9CRUS</name>
<dbReference type="PRINTS" id="PR01609">
    <property type="entry name" value="CD36FAMILY"/>
</dbReference>
<evidence type="ECO:0000256" key="2">
    <source>
        <dbReference type="ARBA" id="ARBA00010532"/>
    </source>
</evidence>
<keyword evidence="4" id="KW-1133">Transmembrane helix</keyword>
<dbReference type="PANTHER" id="PTHR11923:SF51">
    <property type="entry name" value="LYSOSOME MEMBRANE PROTEIN 2"/>
    <property type="match status" value="1"/>
</dbReference>
<dbReference type="OrthoDB" id="18585at2759"/>
<keyword evidence="5" id="KW-0472">Membrane</keyword>
<accession>A0A7R9ABR0</accession>
<evidence type="ECO:0000256" key="4">
    <source>
        <dbReference type="ARBA" id="ARBA00022989"/>
    </source>
</evidence>
<dbReference type="EMBL" id="LR902754">
    <property type="protein sequence ID" value="CAD7251047.1"/>
    <property type="molecule type" value="Genomic_DNA"/>
</dbReference>
<comment type="similarity">
    <text evidence="2">Belongs to the CD36 family.</text>
</comment>
<keyword evidence="6" id="KW-0325">Glycoprotein</keyword>
<dbReference type="GO" id="GO:0005737">
    <property type="term" value="C:cytoplasm"/>
    <property type="evidence" value="ECO:0007669"/>
    <property type="project" value="TreeGrafter"/>
</dbReference>
<dbReference type="AlphaFoldDB" id="A0A7R9ABR0"/>
<evidence type="ECO:0000313" key="8">
    <source>
        <dbReference type="Proteomes" id="UP000677054"/>
    </source>
</evidence>
<sequence length="346" mass="38834">MGLPRDTVMQVAGRGEFDDMIGQKKAGDGRESNPRTLIVRQGLAGKMAEDPLFSLLLSTISKLLEKFEEGQPFVTKTVKELLFEGYYMPFFDNLTAVLDAFGLNSEEIWDAHLPPDMRDFRFAFYRMNETVDGPYLVGTGEEDPSDFGRIHLWHGRPYVFNEPWGSHECNAINGTDGTVFPPSIDKEDIIYTFVLHLSIHFKYEKDVEVGGHLGYRFVIHPDAVASTDVRPENECFCVNGECLGAGLLDVSASVYGKPVIMSSPHFYVPEGAGETGFNASLIHGISPNKDSHETFIVVEPSAGFILEARRRLQTSIKVRSIDGYRTFENFPAMELPAFWMEEVREV</sequence>
<evidence type="ECO:0000256" key="1">
    <source>
        <dbReference type="ARBA" id="ARBA00004370"/>
    </source>
</evidence>
<evidence type="ECO:0000256" key="3">
    <source>
        <dbReference type="ARBA" id="ARBA00022692"/>
    </source>
</evidence>
<dbReference type="PANTHER" id="PTHR11923">
    <property type="entry name" value="SCAVENGER RECEPTOR CLASS B TYPE-1 SR-B1"/>
    <property type="match status" value="1"/>
</dbReference>
<reference evidence="7" key="1">
    <citation type="submission" date="2020-11" db="EMBL/GenBank/DDBJ databases">
        <authorList>
            <person name="Tran Van P."/>
        </authorList>
    </citation>
    <scope>NUCLEOTIDE SEQUENCE</scope>
</reference>
<comment type="subcellular location">
    <subcellularLocation>
        <location evidence="1">Membrane</location>
    </subcellularLocation>
</comment>
<keyword evidence="3" id="KW-0812">Transmembrane</keyword>
<protein>
    <submittedName>
        <fullName evidence="7">Uncharacterized protein</fullName>
    </submittedName>
</protein>
<evidence type="ECO:0000256" key="5">
    <source>
        <dbReference type="ARBA" id="ARBA00023136"/>
    </source>
</evidence>
<keyword evidence="8" id="KW-1185">Reference proteome</keyword>
<evidence type="ECO:0000256" key="6">
    <source>
        <dbReference type="ARBA" id="ARBA00023180"/>
    </source>
</evidence>
<organism evidence="7">
    <name type="scientific">Darwinula stevensoni</name>
    <dbReference type="NCBI Taxonomy" id="69355"/>
    <lineage>
        <taxon>Eukaryota</taxon>
        <taxon>Metazoa</taxon>
        <taxon>Ecdysozoa</taxon>
        <taxon>Arthropoda</taxon>
        <taxon>Crustacea</taxon>
        <taxon>Oligostraca</taxon>
        <taxon>Ostracoda</taxon>
        <taxon>Podocopa</taxon>
        <taxon>Podocopida</taxon>
        <taxon>Darwinulocopina</taxon>
        <taxon>Darwinuloidea</taxon>
        <taxon>Darwinulidae</taxon>
        <taxon>Darwinula</taxon>
    </lineage>
</organism>
<proteinExistence type="inferred from homology"/>
<evidence type="ECO:0000313" key="7">
    <source>
        <dbReference type="EMBL" id="CAD7251047.1"/>
    </source>
</evidence>
<dbReference type="InterPro" id="IPR002159">
    <property type="entry name" value="CD36_fam"/>
</dbReference>
<dbReference type="EMBL" id="CAJPEV010003237">
    <property type="protein sequence ID" value="CAG0899296.1"/>
    <property type="molecule type" value="Genomic_DNA"/>
</dbReference>
<dbReference type="Proteomes" id="UP000677054">
    <property type="component" value="Unassembled WGS sequence"/>
</dbReference>
<dbReference type="Pfam" id="PF01130">
    <property type="entry name" value="CD36"/>
    <property type="match status" value="1"/>
</dbReference>
<dbReference type="GO" id="GO:0005044">
    <property type="term" value="F:scavenger receptor activity"/>
    <property type="evidence" value="ECO:0007669"/>
    <property type="project" value="TreeGrafter"/>
</dbReference>
<dbReference type="GO" id="GO:0016020">
    <property type="term" value="C:membrane"/>
    <property type="evidence" value="ECO:0007669"/>
    <property type="project" value="UniProtKB-SubCell"/>
</dbReference>